<keyword evidence="1" id="KW-1133">Transmembrane helix</keyword>
<reference evidence="2 3" key="1">
    <citation type="submission" date="2019-11" db="EMBL/GenBank/DDBJ databases">
        <title>Comparative genomics of hydrocarbon-degrading Desulfosarcina strains.</title>
        <authorList>
            <person name="Watanabe M."/>
            <person name="Kojima H."/>
            <person name="Fukui M."/>
        </authorList>
    </citation>
    <scope>NUCLEOTIDE SEQUENCE [LARGE SCALE GENOMIC DNA]</scope>
    <source>
        <strain evidence="2 3">PL12</strain>
    </source>
</reference>
<feature type="transmembrane region" description="Helical" evidence="1">
    <location>
        <begin position="38"/>
        <end position="59"/>
    </location>
</feature>
<sequence>MIKELLLAVSCGVAIGAGYFAGLWWTVRRVGTSRRPGLLVFSSFLVRAGLTVGALYLILGACWERLLLSLLGFLLVRSLCVRRWCPASPVFPIKKKVPM</sequence>
<dbReference type="AlphaFoldDB" id="A0A5K7Z3Z6"/>
<keyword evidence="1" id="KW-0472">Membrane</keyword>
<proteinExistence type="predicted"/>
<dbReference type="RefSeq" id="WP_155319202.1">
    <property type="nucleotide sequence ID" value="NZ_AP021874.1"/>
</dbReference>
<keyword evidence="1" id="KW-0812">Transmembrane</keyword>
<organism evidence="2 3">
    <name type="scientific">Desulfosarcina alkanivorans</name>
    <dbReference type="NCBI Taxonomy" id="571177"/>
    <lineage>
        <taxon>Bacteria</taxon>
        <taxon>Pseudomonadati</taxon>
        <taxon>Thermodesulfobacteriota</taxon>
        <taxon>Desulfobacteria</taxon>
        <taxon>Desulfobacterales</taxon>
        <taxon>Desulfosarcinaceae</taxon>
        <taxon>Desulfosarcina</taxon>
    </lineage>
</organism>
<dbReference type="OrthoDB" id="467414at2"/>
<dbReference type="EMBL" id="AP021874">
    <property type="protein sequence ID" value="BBO71347.1"/>
    <property type="molecule type" value="Genomic_DNA"/>
</dbReference>
<evidence type="ECO:0000256" key="1">
    <source>
        <dbReference type="SAM" id="Phobius"/>
    </source>
</evidence>
<dbReference type="Proteomes" id="UP000427906">
    <property type="component" value="Chromosome"/>
</dbReference>
<protein>
    <submittedName>
        <fullName evidence="2">F1F0 ATPase</fullName>
    </submittedName>
</protein>
<gene>
    <name evidence="2" type="ORF">DSCA_52770</name>
</gene>
<evidence type="ECO:0000313" key="2">
    <source>
        <dbReference type="EMBL" id="BBO71347.1"/>
    </source>
</evidence>
<dbReference type="KEGG" id="dalk:DSCA_52770"/>
<feature type="transmembrane region" description="Helical" evidence="1">
    <location>
        <begin position="6"/>
        <end position="26"/>
    </location>
</feature>
<dbReference type="InterPro" id="IPR017581">
    <property type="entry name" value="AtpR-like"/>
</dbReference>
<dbReference type="Pfam" id="PF12966">
    <property type="entry name" value="AtpR"/>
    <property type="match status" value="1"/>
</dbReference>
<name>A0A5K7Z3Z6_9BACT</name>
<dbReference type="NCBIfam" id="TIGR03165">
    <property type="entry name" value="F1F0_chp_2"/>
    <property type="match status" value="1"/>
</dbReference>
<accession>A0A5K7Z3Z6</accession>
<evidence type="ECO:0000313" key="3">
    <source>
        <dbReference type="Proteomes" id="UP000427906"/>
    </source>
</evidence>
<keyword evidence="3" id="KW-1185">Reference proteome</keyword>